<keyword evidence="2" id="KW-0813">Transport</keyword>
<keyword evidence="5 7" id="KW-1133">Transmembrane helix</keyword>
<feature type="transmembrane region" description="Helical" evidence="7">
    <location>
        <begin position="318"/>
        <end position="338"/>
    </location>
</feature>
<organism evidence="8 9">
    <name type="scientific">Kribbella voronezhensis</name>
    <dbReference type="NCBI Taxonomy" id="2512212"/>
    <lineage>
        <taxon>Bacteria</taxon>
        <taxon>Bacillati</taxon>
        <taxon>Actinomycetota</taxon>
        <taxon>Actinomycetes</taxon>
        <taxon>Propionibacteriales</taxon>
        <taxon>Kribbellaceae</taxon>
        <taxon>Kribbella</taxon>
    </lineage>
</organism>
<gene>
    <name evidence="8" type="ORF">EV138_5186</name>
</gene>
<dbReference type="SUPFAM" id="SSF103473">
    <property type="entry name" value="MFS general substrate transporter"/>
    <property type="match status" value="1"/>
</dbReference>
<feature type="transmembrane region" description="Helical" evidence="7">
    <location>
        <begin position="383"/>
        <end position="403"/>
    </location>
</feature>
<reference evidence="8 9" key="1">
    <citation type="submission" date="2019-03" db="EMBL/GenBank/DDBJ databases">
        <title>Genomic Encyclopedia of Type Strains, Phase III (KMG-III): the genomes of soil and plant-associated and newly described type strains.</title>
        <authorList>
            <person name="Whitman W."/>
        </authorList>
    </citation>
    <scope>NUCLEOTIDE SEQUENCE [LARGE SCALE GENOMIC DNA]</scope>
    <source>
        <strain evidence="8 9">VKM Ac-2575</strain>
    </source>
</reference>
<dbReference type="EMBL" id="SOCE01000001">
    <property type="protein sequence ID" value="TDU91577.1"/>
    <property type="molecule type" value="Genomic_DNA"/>
</dbReference>
<dbReference type="OrthoDB" id="9815525at2"/>
<keyword evidence="9" id="KW-1185">Reference proteome</keyword>
<feature type="transmembrane region" description="Helical" evidence="7">
    <location>
        <begin position="359"/>
        <end position="377"/>
    </location>
</feature>
<dbReference type="PANTHER" id="PTHR23513">
    <property type="entry name" value="INTEGRAL MEMBRANE EFFLUX PROTEIN-RELATED"/>
    <property type="match status" value="1"/>
</dbReference>
<dbReference type="InterPro" id="IPR036259">
    <property type="entry name" value="MFS_trans_sf"/>
</dbReference>
<feature type="transmembrane region" description="Helical" evidence="7">
    <location>
        <begin position="294"/>
        <end position="312"/>
    </location>
</feature>
<evidence type="ECO:0000256" key="4">
    <source>
        <dbReference type="ARBA" id="ARBA00022692"/>
    </source>
</evidence>
<feature type="transmembrane region" description="Helical" evidence="7">
    <location>
        <begin position="99"/>
        <end position="127"/>
    </location>
</feature>
<evidence type="ECO:0000256" key="1">
    <source>
        <dbReference type="ARBA" id="ARBA00004651"/>
    </source>
</evidence>
<feature type="transmembrane region" description="Helical" evidence="7">
    <location>
        <begin position="21"/>
        <end position="42"/>
    </location>
</feature>
<dbReference type="PANTHER" id="PTHR23513:SF6">
    <property type="entry name" value="MAJOR FACILITATOR SUPERFAMILY ASSOCIATED DOMAIN-CONTAINING PROTEIN"/>
    <property type="match status" value="1"/>
</dbReference>
<accession>A0A4R7TJ63</accession>
<feature type="transmembrane region" description="Helical" evidence="7">
    <location>
        <begin position="168"/>
        <end position="194"/>
    </location>
</feature>
<sequence>MTRTHTPAAPSVFGSRSFRSVFTAAAVSQLGTQVGYLAVPLIGVQALAFDAGQLGLLATLGTAAFLLIGLPAGAWIDVLGRRPVMVVADLSRALLVGSIPVATAFGVLSATQLYLVVFLTGVGTVFFDVSAQSLLPGLVGRQLLTEANTHLVGMNAVADVSGRSAGGWLVQLLTAPFAVVADAVSYLASAWFLLRIDTDLSQRPTVRRASVRSQIAEGLVFVAGEPLLRAIAVKGMINNLSIQLAVTVLPLLFVRDLHLSAGVLGGYLALGGVGVFIGSRLARPLGRRLGQGRASWVAGAATAPVAFLVPLIDRDWRLVTAGAAWIVITAKVGVDNVLLTTFRQQVTPDRLLGRVNATMRFLLTGSLAIGSAVAGVVGQLVSVRAVLCLAAVGLAFSWIPLFLSPLRRLRVLPTKPDGEAGHKPGDA</sequence>
<keyword evidence="4 7" id="KW-0812">Transmembrane</keyword>
<comment type="caution">
    <text evidence="8">The sequence shown here is derived from an EMBL/GenBank/DDBJ whole genome shotgun (WGS) entry which is preliminary data.</text>
</comment>
<feature type="transmembrane region" description="Helical" evidence="7">
    <location>
        <begin position="54"/>
        <end position="78"/>
    </location>
</feature>
<dbReference type="AlphaFoldDB" id="A0A4R7TJ63"/>
<dbReference type="CDD" id="cd06173">
    <property type="entry name" value="MFS_MefA_like"/>
    <property type="match status" value="1"/>
</dbReference>
<evidence type="ECO:0000256" key="5">
    <source>
        <dbReference type="ARBA" id="ARBA00022989"/>
    </source>
</evidence>
<comment type="subcellular location">
    <subcellularLocation>
        <location evidence="1">Cell membrane</location>
        <topology evidence="1">Multi-pass membrane protein</topology>
    </subcellularLocation>
</comment>
<dbReference type="Proteomes" id="UP000295151">
    <property type="component" value="Unassembled WGS sequence"/>
</dbReference>
<name>A0A4R7TJ63_9ACTN</name>
<dbReference type="Gene3D" id="1.20.1250.20">
    <property type="entry name" value="MFS general substrate transporter like domains"/>
    <property type="match status" value="1"/>
</dbReference>
<protein>
    <submittedName>
        <fullName evidence="8">Putative MFS family arabinose efflux permease</fullName>
    </submittedName>
</protein>
<evidence type="ECO:0000256" key="6">
    <source>
        <dbReference type="ARBA" id="ARBA00023136"/>
    </source>
</evidence>
<evidence type="ECO:0000256" key="2">
    <source>
        <dbReference type="ARBA" id="ARBA00022448"/>
    </source>
</evidence>
<proteinExistence type="predicted"/>
<dbReference type="GO" id="GO:0005886">
    <property type="term" value="C:plasma membrane"/>
    <property type="evidence" value="ECO:0007669"/>
    <property type="project" value="UniProtKB-SubCell"/>
</dbReference>
<evidence type="ECO:0000256" key="7">
    <source>
        <dbReference type="SAM" id="Phobius"/>
    </source>
</evidence>
<keyword evidence="3" id="KW-1003">Cell membrane</keyword>
<evidence type="ECO:0000313" key="8">
    <source>
        <dbReference type="EMBL" id="TDU91577.1"/>
    </source>
</evidence>
<dbReference type="Pfam" id="PF05977">
    <property type="entry name" value="MFS_3"/>
    <property type="match status" value="1"/>
</dbReference>
<feature type="transmembrane region" description="Helical" evidence="7">
    <location>
        <begin position="257"/>
        <end position="282"/>
    </location>
</feature>
<evidence type="ECO:0000313" key="9">
    <source>
        <dbReference type="Proteomes" id="UP000295151"/>
    </source>
</evidence>
<keyword evidence="6 7" id="KW-0472">Membrane</keyword>
<dbReference type="RefSeq" id="WP_133981300.1">
    <property type="nucleotide sequence ID" value="NZ_SOCE01000001.1"/>
</dbReference>
<dbReference type="InterPro" id="IPR010290">
    <property type="entry name" value="TM_effector"/>
</dbReference>
<evidence type="ECO:0000256" key="3">
    <source>
        <dbReference type="ARBA" id="ARBA00022475"/>
    </source>
</evidence>